<dbReference type="InterPro" id="IPR036573">
    <property type="entry name" value="CBM_sf_5/12"/>
</dbReference>
<dbReference type="CDD" id="cd12215">
    <property type="entry name" value="ChiC_BD"/>
    <property type="match status" value="2"/>
</dbReference>
<dbReference type="Proteomes" id="UP000604737">
    <property type="component" value="Unassembled WGS sequence"/>
</dbReference>
<dbReference type="EMBL" id="BMYO01000001">
    <property type="protein sequence ID" value="GHD55343.1"/>
    <property type="molecule type" value="Genomic_DNA"/>
</dbReference>
<accession>A0ABQ3GVH3</accession>
<feature type="signal peptide" evidence="3">
    <location>
        <begin position="1"/>
        <end position="19"/>
    </location>
</feature>
<dbReference type="SUPFAM" id="SSF51055">
    <property type="entry name" value="Carbohydrate binding domain"/>
    <property type="match status" value="2"/>
</dbReference>
<protein>
    <recommendedName>
        <fullName evidence="4">Chitin-binding type-3 domain-containing protein</fullName>
    </recommendedName>
</protein>
<keyword evidence="3" id="KW-0732">Signal</keyword>
<dbReference type="Pfam" id="PF02839">
    <property type="entry name" value="CBM_5_12"/>
    <property type="match status" value="2"/>
</dbReference>
<dbReference type="InterPro" id="IPR003610">
    <property type="entry name" value="CBM5/12"/>
</dbReference>
<dbReference type="Pfam" id="PF00756">
    <property type="entry name" value="Esterase"/>
    <property type="match status" value="1"/>
</dbReference>
<name>A0ABQ3GVH3_9NEIS</name>
<keyword evidence="6" id="KW-1185">Reference proteome</keyword>
<evidence type="ECO:0000259" key="4">
    <source>
        <dbReference type="SMART" id="SM00495"/>
    </source>
</evidence>
<dbReference type="RefSeq" id="WP_189458182.1">
    <property type="nucleotide sequence ID" value="NZ_BMYO01000001.1"/>
</dbReference>
<dbReference type="Gene3D" id="3.40.50.1820">
    <property type="entry name" value="alpha/beta hydrolase"/>
    <property type="match status" value="1"/>
</dbReference>
<organism evidence="5 6">
    <name type="scientific">Jeongeupia chitinilytica</name>
    <dbReference type="NCBI Taxonomy" id="1041641"/>
    <lineage>
        <taxon>Bacteria</taxon>
        <taxon>Pseudomonadati</taxon>
        <taxon>Pseudomonadota</taxon>
        <taxon>Betaproteobacteria</taxon>
        <taxon>Neisseriales</taxon>
        <taxon>Chitinibacteraceae</taxon>
        <taxon>Jeongeupia</taxon>
    </lineage>
</organism>
<comment type="similarity">
    <text evidence="1">Belongs to the esterase D family.</text>
</comment>
<evidence type="ECO:0000256" key="3">
    <source>
        <dbReference type="SAM" id="SignalP"/>
    </source>
</evidence>
<reference evidence="6" key="1">
    <citation type="journal article" date="2019" name="Int. J. Syst. Evol. Microbiol.">
        <title>The Global Catalogue of Microorganisms (GCM) 10K type strain sequencing project: providing services to taxonomists for standard genome sequencing and annotation.</title>
        <authorList>
            <consortium name="The Broad Institute Genomics Platform"/>
            <consortium name="The Broad Institute Genome Sequencing Center for Infectious Disease"/>
            <person name="Wu L."/>
            <person name="Ma J."/>
        </authorList>
    </citation>
    <scope>NUCLEOTIDE SEQUENCE [LARGE SCALE GENOMIC DNA]</scope>
    <source>
        <strain evidence="6">KCTC 23701</strain>
    </source>
</reference>
<dbReference type="PANTHER" id="PTHR40841:SF2">
    <property type="entry name" value="SIDEROPHORE-DEGRADING ESTERASE (EUROFUNG)"/>
    <property type="match status" value="1"/>
</dbReference>
<dbReference type="Gene3D" id="2.10.10.20">
    <property type="entry name" value="Carbohydrate-binding module superfamily 5/12"/>
    <property type="match status" value="2"/>
</dbReference>
<sequence>MRTPWAAALSLFASAWLSAAPAWQPDLVYNAGDTVTVAGTDYRAQWWTRGQSPQQHAGPIGGGQPWLVLDPAQPPLACGDAWRDGIAYNGNAVVSRQGRNYLAGWWTRGNDPASAGNRAVWRDLGDCNYTRQYTFTLTSRHVQPLTFGPDTAGNAYPIEVMLPDGFQPELAYPVLYVLDWFLLADTFRQQLQDLRDADRLQPFIVVGIGCADSEPACWLRRERDYTPSYWLAEEHFLGNTDPALRITGGGPGFLAFLKHELIPRIETHYLTRPADRGIHGTSLSALLVSHALVHDSALFGHYLINSPALWYHDNQLAGEAQTGSAERYRGVESVFLSMGELEGSPYLEDTARFAAVLAGKTVPVRHVVLPARTHESAALAASREGLPYAYGR</sequence>
<dbReference type="InterPro" id="IPR000801">
    <property type="entry name" value="Esterase-like"/>
</dbReference>
<evidence type="ECO:0000313" key="6">
    <source>
        <dbReference type="Proteomes" id="UP000604737"/>
    </source>
</evidence>
<feature type="chain" id="PRO_5045396639" description="Chitin-binding type-3 domain-containing protein" evidence="3">
    <location>
        <begin position="20"/>
        <end position="392"/>
    </location>
</feature>
<proteinExistence type="inferred from homology"/>
<gene>
    <name evidence="5" type="ORF">GCM10007350_00870</name>
</gene>
<dbReference type="SMART" id="SM00495">
    <property type="entry name" value="ChtBD3"/>
    <property type="match status" value="2"/>
</dbReference>
<evidence type="ECO:0000313" key="5">
    <source>
        <dbReference type="EMBL" id="GHD55343.1"/>
    </source>
</evidence>
<dbReference type="InterPro" id="IPR052558">
    <property type="entry name" value="Siderophore_Hydrolase_D"/>
</dbReference>
<comment type="caution">
    <text evidence="5">The sequence shown here is derived from an EMBL/GenBank/DDBJ whole genome shotgun (WGS) entry which is preliminary data.</text>
</comment>
<feature type="domain" description="Chitin-binding type-3" evidence="4">
    <location>
        <begin position="20"/>
        <end position="69"/>
    </location>
</feature>
<dbReference type="SUPFAM" id="SSF53474">
    <property type="entry name" value="alpha/beta-Hydrolases"/>
    <property type="match status" value="1"/>
</dbReference>
<dbReference type="PANTHER" id="PTHR40841">
    <property type="entry name" value="SIDEROPHORE TRIACETYLFUSARININE C ESTERASE"/>
    <property type="match status" value="1"/>
</dbReference>
<feature type="domain" description="Chitin-binding type-3" evidence="4">
    <location>
        <begin position="79"/>
        <end position="124"/>
    </location>
</feature>
<dbReference type="InterPro" id="IPR029058">
    <property type="entry name" value="AB_hydrolase_fold"/>
</dbReference>
<evidence type="ECO:0000256" key="1">
    <source>
        <dbReference type="ARBA" id="ARBA00005622"/>
    </source>
</evidence>
<evidence type="ECO:0000256" key="2">
    <source>
        <dbReference type="ARBA" id="ARBA00022801"/>
    </source>
</evidence>
<keyword evidence="2" id="KW-0378">Hydrolase</keyword>